<keyword evidence="4" id="KW-1185">Reference proteome</keyword>
<dbReference type="EMBL" id="QEFC01000092">
    <property type="protein sequence ID" value="KAE9466383.1"/>
    <property type="molecule type" value="Genomic_DNA"/>
</dbReference>
<keyword evidence="1" id="KW-0732">Signal</keyword>
<reference evidence="3 4" key="1">
    <citation type="journal article" date="2019" name="Genome Biol. Evol.">
        <title>The Rhododendron genome and chromosomal organization provide insight into shared whole-genome duplications across the heath family (Ericaceae).</title>
        <authorList>
            <person name="Soza V.L."/>
            <person name="Lindsley D."/>
            <person name="Waalkes A."/>
            <person name="Ramage E."/>
            <person name="Patwardhan R.P."/>
            <person name="Burton J.N."/>
            <person name="Adey A."/>
            <person name="Kumar A."/>
            <person name="Qiu R."/>
            <person name="Shendure J."/>
            <person name="Hall B."/>
        </authorList>
    </citation>
    <scope>NUCLEOTIDE SEQUENCE [LARGE SCALE GENOMIC DNA]</scope>
    <source>
        <strain evidence="3">RSF 1966-606</strain>
    </source>
</reference>
<feature type="region of interest" description="Disordered" evidence="2">
    <location>
        <begin position="103"/>
        <end position="130"/>
    </location>
</feature>
<evidence type="ECO:0000313" key="3">
    <source>
        <dbReference type="EMBL" id="KAE9466383.1"/>
    </source>
</evidence>
<dbReference type="Pfam" id="PF24068">
    <property type="entry name" value="TPD1_C"/>
    <property type="match status" value="1"/>
</dbReference>
<evidence type="ECO:0000256" key="1">
    <source>
        <dbReference type="ARBA" id="ARBA00022729"/>
    </source>
</evidence>
<organism evidence="3 4">
    <name type="scientific">Rhododendron williamsianum</name>
    <dbReference type="NCBI Taxonomy" id="262921"/>
    <lineage>
        <taxon>Eukaryota</taxon>
        <taxon>Viridiplantae</taxon>
        <taxon>Streptophyta</taxon>
        <taxon>Embryophyta</taxon>
        <taxon>Tracheophyta</taxon>
        <taxon>Spermatophyta</taxon>
        <taxon>Magnoliopsida</taxon>
        <taxon>eudicotyledons</taxon>
        <taxon>Gunneridae</taxon>
        <taxon>Pentapetalae</taxon>
        <taxon>asterids</taxon>
        <taxon>Ericales</taxon>
        <taxon>Ericaceae</taxon>
        <taxon>Ericoideae</taxon>
        <taxon>Rhodoreae</taxon>
        <taxon>Rhododendron</taxon>
    </lineage>
</organism>
<accession>A0A6A4M4U5</accession>
<evidence type="ECO:0000256" key="2">
    <source>
        <dbReference type="SAM" id="MobiDB-lite"/>
    </source>
</evidence>
<dbReference type="InterPro" id="IPR040361">
    <property type="entry name" value="TPD1"/>
</dbReference>
<dbReference type="GO" id="GO:0001709">
    <property type="term" value="P:cell fate determination"/>
    <property type="evidence" value="ECO:0007669"/>
    <property type="project" value="TreeGrafter"/>
</dbReference>
<evidence type="ECO:0000313" key="4">
    <source>
        <dbReference type="Proteomes" id="UP000428333"/>
    </source>
</evidence>
<comment type="caution">
    <text evidence="3">The sequence shown here is derived from an EMBL/GenBank/DDBJ whole genome shotgun (WGS) entry which is preliminary data.</text>
</comment>
<proteinExistence type="predicted"/>
<feature type="compositionally biased region" description="Low complexity" evidence="2">
    <location>
        <begin position="103"/>
        <end position="124"/>
    </location>
</feature>
<name>A0A6A4M4U5_9ERIC</name>
<gene>
    <name evidence="3" type="ORF">C3L33_01715</name>
</gene>
<feature type="non-terminal residue" evidence="3">
    <location>
        <position position="1"/>
    </location>
</feature>
<sequence length="284" mass="30011">MATAAAAAGLWPGGYGFQPTSSGGNLGNNEGGSSYLQKIGFTGFDLPQGNMGPMSFTSILGGAGGGNNNQVPGLELGLSQDGQHIGVLNTQALSQIYQQMGQARMQQQQQQHQQQHSLSPHSQQAVSKDDSQGSISRLQLQVLMGGTVQGPNSFLGLGLNFLFDCQRFYGFAAYGIETGYAQPCSLSSVIVDVAKTGRVAKGRPEFQVVVNNTCICTQTDLVLSCDGFTSYEPLKPEVLKKVDGGCLVNDGGPVFGIRYPFNFSYVGTLPTKKFTPVSSQISCS</sequence>
<dbReference type="PANTHER" id="PTHR33184:SF72">
    <property type="entry name" value="BETA-1,3-N-ACETYLGLUCOSAMINYLTRANSFERASE FAMILY PROTEIN"/>
    <property type="match status" value="1"/>
</dbReference>
<dbReference type="PANTHER" id="PTHR33184">
    <property type="entry name" value="PROTEIN TAPETUM DETERMINANT 1-LIKE-RELATED"/>
    <property type="match status" value="1"/>
</dbReference>
<dbReference type="Proteomes" id="UP000428333">
    <property type="component" value="Linkage Group LG01"/>
</dbReference>
<protein>
    <submittedName>
        <fullName evidence="3">Uncharacterized protein</fullName>
    </submittedName>
</protein>
<dbReference type="AlphaFoldDB" id="A0A6A4M4U5"/>
<dbReference type="OrthoDB" id="600752at2759"/>